<reference evidence="2 3" key="1">
    <citation type="submission" date="2018-01" db="EMBL/GenBank/DDBJ databases">
        <authorList>
            <person name="Gaut B.S."/>
            <person name="Morton B.R."/>
            <person name="Clegg M.T."/>
            <person name="Duvall M.R."/>
        </authorList>
    </citation>
    <scope>NUCLEOTIDE SEQUENCE [LARGE SCALE GENOMIC DNA]</scope>
    <source>
        <strain evidence="2 3">HR-AY</strain>
    </source>
</reference>
<keyword evidence="3" id="KW-1185">Reference proteome</keyword>
<proteinExistence type="predicted"/>
<dbReference type="Gene3D" id="2.40.230.10">
    <property type="entry name" value="Phospholipase A1"/>
    <property type="match status" value="1"/>
</dbReference>
<sequence>MKKINLLILFGILTSNSLAAQTETDSITCLNLDKIAQINQGESYVTFPFDIGNLEPLLFEANVSPNFKIRERKDSRLMAVFTPQIIIRMFDEHSNPVKTPSYIPQLALYFLMGNKDAPNKQTLFGKIAHHSNGQQGAFYDENGEVNLQTGNFSTNYLEFGFLKSSFSNQLKAFKTIKSSIEIHPKEWMLQELHGQYSGLRWHNTFLAYKLPMKSNFTNRKDQKANFSLKAETTWMLDNINNWDTFNLNRLNLNLIIYYHPKFLEDIGFFVQFYHGMDYYNIYFQHQISTIRFGIMTEVLRF</sequence>
<protein>
    <recommendedName>
        <fullName evidence="4">Phosphatidylcholine 1-acylhydrolase</fullName>
    </recommendedName>
</protein>
<evidence type="ECO:0000313" key="2">
    <source>
        <dbReference type="EMBL" id="POY38827.1"/>
    </source>
</evidence>
<accession>A0A2S5A9A5</accession>
<comment type="caution">
    <text evidence="2">The sequence shown here is derived from an EMBL/GenBank/DDBJ whole genome shotgun (WGS) entry which is preliminary data.</text>
</comment>
<name>A0A2S5A9A5_9FLAO</name>
<evidence type="ECO:0000256" key="1">
    <source>
        <dbReference type="SAM" id="SignalP"/>
    </source>
</evidence>
<dbReference type="AlphaFoldDB" id="A0A2S5A9A5"/>
<dbReference type="GO" id="GO:0004620">
    <property type="term" value="F:phospholipase activity"/>
    <property type="evidence" value="ECO:0007669"/>
    <property type="project" value="InterPro"/>
</dbReference>
<evidence type="ECO:0000313" key="3">
    <source>
        <dbReference type="Proteomes" id="UP000237310"/>
    </source>
</evidence>
<dbReference type="GO" id="GO:0016020">
    <property type="term" value="C:membrane"/>
    <property type="evidence" value="ECO:0007669"/>
    <property type="project" value="InterPro"/>
</dbReference>
<dbReference type="RefSeq" id="WP_103806401.1">
    <property type="nucleotide sequence ID" value="NZ_PQVG01000006.1"/>
</dbReference>
<gene>
    <name evidence="2" type="ORF">C3L50_11915</name>
</gene>
<dbReference type="InterPro" id="IPR036541">
    <property type="entry name" value="PLipase_A1_sf"/>
</dbReference>
<feature type="chain" id="PRO_5015442580" description="Phosphatidylcholine 1-acylhydrolase" evidence="1">
    <location>
        <begin position="20"/>
        <end position="301"/>
    </location>
</feature>
<evidence type="ECO:0008006" key="4">
    <source>
        <dbReference type="Google" id="ProtNLM"/>
    </source>
</evidence>
<feature type="signal peptide" evidence="1">
    <location>
        <begin position="1"/>
        <end position="19"/>
    </location>
</feature>
<organism evidence="2 3">
    <name type="scientific">Flavobacterium alvei</name>
    <dbReference type="NCBI Taxonomy" id="2080416"/>
    <lineage>
        <taxon>Bacteria</taxon>
        <taxon>Pseudomonadati</taxon>
        <taxon>Bacteroidota</taxon>
        <taxon>Flavobacteriia</taxon>
        <taxon>Flavobacteriales</taxon>
        <taxon>Flavobacteriaceae</taxon>
        <taxon>Flavobacterium</taxon>
    </lineage>
</organism>
<dbReference type="EMBL" id="PQVG01000006">
    <property type="protein sequence ID" value="POY38827.1"/>
    <property type="molecule type" value="Genomic_DNA"/>
</dbReference>
<dbReference type="OrthoDB" id="5380366at2"/>
<dbReference type="GO" id="GO:0006629">
    <property type="term" value="P:lipid metabolic process"/>
    <property type="evidence" value="ECO:0007669"/>
    <property type="project" value="InterPro"/>
</dbReference>
<dbReference type="Proteomes" id="UP000237310">
    <property type="component" value="Unassembled WGS sequence"/>
</dbReference>
<keyword evidence="1" id="KW-0732">Signal</keyword>